<dbReference type="InterPro" id="IPR036322">
    <property type="entry name" value="WD40_repeat_dom_sf"/>
</dbReference>
<dbReference type="SUPFAM" id="SSF50729">
    <property type="entry name" value="PH domain-like"/>
    <property type="match status" value="1"/>
</dbReference>
<dbReference type="InterPro" id="IPR037593">
    <property type="entry name" value="MIOS/Sea4"/>
</dbReference>
<comment type="caution">
    <text evidence="3">The sequence shown here is derived from an EMBL/GenBank/DDBJ whole genome shotgun (WGS) entry which is preliminary data.</text>
</comment>
<dbReference type="EMBL" id="CASHTH010002839">
    <property type="protein sequence ID" value="CAI8035973.1"/>
    <property type="molecule type" value="Genomic_DNA"/>
</dbReference>
<name>A0AA35SVA2_GEOBA</name>
<evidence type="ECO:0000256" key="1">
    <source>
        <dbReference type="SAM" id="MobiDB-lite"/>
    </source>
</evidence>
<feature type="region of interest" description="Disordered" evidence="1">
    <location>
        <begin position="1111"/>
        <end position="1133"/>
    </location>
</feature>
<dbReference type="InterPro" id="IPR001680">
    <property type="entry name" value="WD40_rpt"/>
</dbReference>
<dbReference type="SUPFAM" id="SSF50978">
    <property type="entry name" value="WD40 repeat-like"/>
    <property type="match status" value="1"/>
</dbReference>
<feature type="compositionally biased region" description="Low complexity" evidence="1">
    <location>
        <begin position="1154"/>
        <end position="1164"/>
    </location>
</feature>
<dbReference type="Gene3D" id="2.30.29.30">
    <property type="entry name" value="Pleckstrin-homology domain (PH domain)/Phosphotyrosine-binding domain (PTB)"/>
    <property type="match status" value="1"/>
</dbReference>
<dbReference type="Pfam" id="PF00169">
    <property type="entry name" value="PH"/>
    <property type="match status" value="1"/>
</dbReference>
<dbReference type="InterPro" id="IPR049092">
    <property type="entry name" value="MIOS_a-sol"/>
</dbReference>
<organism evidence="3 4">
    <name type="scientific">Geodia barretti</name>
    <name type="common">Barrett's horny sponge</name>
    <dbReference type="NCBI Taxonomy" id="519541"/>
    <lineage>
        <taxon>Eukaryota</taxon>
        <taxon>Metazoa</taxon>
        <taxon>Porifera</taxon>
        <taxon>Demospongiae</taxon>
        <taxon>Heteroscleromorpha</taxon>
        <taxon>Tetractinellida</taxon>
        <taxon>Astrophorina</taxon>
        <taxon>Geodiidae</taxon>
        <taxon>Geodia</taxon>
    </lineage>
</organism>
<dbReference type="GO" id="GO:0005737">
    <property type="term" value="C:cytoplasm"/>
    <property type="evidence" value="ECO:0007669"/>
    <property type="project" value="TreeGrafter"/>
</dbReference>
<feature type="domain" description="PH" evidence="2">
    <location>
        <begin position="706"/>
        <end position="811"/>
    </location>
</feature>
<dbReference type="Gene3D" id="2.130.10.10">
    <property type="entry name" value="YVTN repeat-like/Quinoprotein amine dehydrogenase"/>
    <property type="match status" value="1"/>
</dbReference>
<dbReference type="InterPro" id="IPR015943">
    <property type="entry name" value="WD40/YVTN_repeat-like_dom_sf"/>
</dbReference>
<reference evidence="3" key="1">
    <citation type="submission" date="2023-03" db="EMBL/GenBank/DDBJ databases">
        <authorList>
            <person name="Steffen K."/>
            <person name="Cardenas P."/>
        </authorList>
    </citation>
    <scope>NUCLEOTIDE SEQUENCE</scope>
</reference>
<dbReference type="Pfam" id="PF21719">
    <property type="entry name" value="MIOS_a-sol"/>
    <property type="match status" value="1"/>
</dbReference>
<keyword evidence="4" id="KW-1185">Reference proteome</keyword>
<dbReference type="PANTHER" id="PTHR16453">
    <property type="entry name" value="WD40 DOMAIN-CONTAINING PROTEIN MIO FAMILY MEMBER"/>
    <property type="match status" value="1"/>
</dbReference>
<dbReference type="Pfam" id="PF21720">
    <property type="entry name" value="MIOS_WD40"/>
    <property type="match status" value="1"/>
</dbReference>
<dbReference type="PROSITE" id="PS50003">
    <property type="entry name" value="PH_DOMAIN"/>
    <property type="match status" value="1"/>
</dbReference>
<dbReference type="InterPro" id="IPR001849">
    <property type="entry name" value="PH_domain"/>
</dbReference>
<dbReference type="InterPro" id="IPR011993">
    <property type="entry name" value="PH-like_dom_sf"/>
</dbReference>
<protein>
    <submittedName>
        <fullName evidence="3">GATOR complex protein MIOS</fullName>
    </submittedName>
</protein>
<evidence type="ECO:0000313" key="4">
    <source>
        <dbReference type="Proteomes" id="UP001174909"/>
    </source>
</evidence>
<dbReference type="PANTHER" id="PTHR16453:SF9">
    <property type="entry name" value="GATOR COMPLEX PROTEIN MIOS"/>
    <property type="match status" value="1"/>
</dbReference>
<accession>A0AA35SVA2</accession>
<feature type="region of interest" description="Disordered" evidence="1">
    <location>
        <begin position="1149"/>
        <end position="1223"/>
    </location>
</feature>
<dbReference type="AlphaFoldDB" id="A0AA35SVA2"/>
<dbReference type="Proteomes" id="UP001174909">
    <property type="component" value="Unassembled WGS sequence"/>
</dbReference>
<dbReference type="SMART" id="SM00320">
    <property type="entry name" value="WD40"/>
    <property type="match status" value="3"/>
</dbReference>
<evidence type="ECO:0000313" key="3">
    <source>
        <dbReference type="EMBL" id="CAI8035973.1"/>
    </source>
</evidence>
<sequence>MSLQRVEVLWSPNNVEEFATYCTELRIYSLQDGAAANAGGTDLPLSSTVHGSLVGTLPSSVTCIPQNKLVSWQTNSHSPYKFAVGQSGGKVLIVQYGGSEQLPHQQNSINTLHPRSGRPCICVCWNPTETQQLAVGMDKARNDSSLIVWDTTSLSSSGDTPPADRTRTGRLGEVSMTTDDVAKSLESGHGEATSSIAWLPGQSSCLAAGMGNRFLRIFDTREGGGQSRPVQVANHKAILGLSVCPALPHQLASYAEGSTVYIWDLRHFGKPIYSFTRSATIERLSWLPTRPDCLSIVSKEPPYLHLVDIPSFTSASDAQQEIGDLYMEHLSTHMRDRHPYFSSKGQYKKLVAVEWHPKKANLALISNMTGSGSESVTSSRKSTWEAEGVASKDTPLYPYPIYLSPQRNSALLLCGWSFASSEHSLEDFIKREEMSERYERAAAVSVFRGNMRRGILTLTDGADLARQQGHQERSSQLQLIALSLSGYSPQPSQLWFSTCLQLKCHVSSPYLRAVFSFLCSTGRDDFKDVTNDAKISLQDRVAFASTYLDDSRLQLFLSTLTKQLVDTGDISGLILTGLSEPPSDGLSLLKNYVNQTGDVQTACLIAGQVMSVVGKERMVQGWFQGYRGLLDRWQLWKERAVFDGERKGRDPLFKPPRQASVICHFCSKAISGDSLRQDRRGIHLASSRKVSQLVVRTAVSHSPGVPSVSSTWLPRERANQETETWKKRWFILSQKDPFDPRSVQLTYFTDSNLAEKRGTIDMPNITRIHPSPSKAKGHIFSIEIKDKKIMLKADDAKTKDIWIAKLYEFAGHGHNYHVSVPNQPLASYNEGLLQLGRSESGVSIIPPTSSTSILEIPYSKIRRFGYQVVMESYDVIWFEICSCKDDEQEFAFFVVASGMDRAMLIAGDLKTKIEKETGRFLIMEDDRHPESTYISRGHYGCPPYPRLGRERVLHAGLVNLEATKIVGSSGLKRRLSEPSTAQFLLNPANGRRNTVQSLLGTKSPNLSPRHSPIRSPSPARSTSPNTAGTSLQDMVRRHHMEGNVPGSTSDPTADYTRKTLTAFEQGRRSDGGYLAMSDGAPKLSNWKNKCPSDASIPRRGKLSLADLKIDRVGSGGSTSSSQEKFFPSKDSGIGTSADLVLDQDGRVVANSFHSSPSPSSSPYSKGKRSPHLFRSSYDHLDPPSRKTSQSSYDHLPEDAANGGASPQRNVCPPIPPRSGVSMGDAYIDF</sequence>
<dbReference type="SMART" id="SM00233">
    <property type="entry name" value="PH"/>
    <property type="match status" value="1"/>
</dbReference>
<feature type="region of interest" description="Disordered" evidence="1">
    <location>
        <begin position="998"/>
        <end position="1029"/>
    </location>
</feature>
<feature type="compositionally biased region" description="Low complexity" evidence="1">
    <location>
        <begin position="1007"/>
        <end position="1024"/>
    </location>
</feature>
<proteinExistence type="predicted"/>
<gene>
    <name evidence="3" type="ORF">GBAR_LOCUS20184</name>
</gene>
<evidence type="ECO:0000259" key="2">
    <source>
        <dbReference type="PROSITE" id="PS50003"/>
    </source>
</evidence>